<name>A0A2P2QN81_RHIMU</name>
<dbReference type="AlphaFoldDB" id="A0A2P2QN81"/>
<proteinExistence type="predicted"/>
<reference evidence="1" key="1">
    <citation type="submission" date="2018-02" db="EMBL/GenBank/DDBJ databases">
        <title>Rhizophora mucronata_Transcriptome.</title>
        <authorList>
            <person name="Meera S.P."/>
            <person name="Sreeshan A."/>
            <person name="Augustine A."/>
        </authorList>
    </citation>
    <scope>NUCLEOTIDE SEQUENCE</scope>
    <source>
        <tissue evidence="1">Leaf</tissue>
    </source>
</reference>
<accession>A0A2P2QN81</accession>
<protein>
    <submittedName>
        <fullName evidence="1">Uncharacterized protein</fullName>
    </submittedName>
</protein>
<organism evidence="1">
    <name type="scientific">Rhizophora mucronata</name>
    <name type="common">Asiatic mangrove</name>
    <dbReference type="NCBI Taxonomy" id="61149"/>
    <lineage>
        <taxon>Eukaryota</taxon>
        <taxon>Viridiplantae</taxon>
        <taxon>Streptophyta</taxon>
        <taxon>Embryophyta</taxon>
        <taxon>Tracheophyta</taxon>
        <taxon>Spermatophyta</taxon>
        <taxon>Magnoliopsida</taxon>
        <taxon>eudicotyledons</taxon>
        <taxon>Gunneridae</taxon>
        <taxon>Pentapetalae</taxon>
        <taxon>rosids</taxon>
        <taxon>fabids</taxon>
        <taxon>Malpighiales</taxon>
        <taxon>Rhizophoraceae</taxon>
        <taxon>Rhizophora</taxon>
    </lineage>
</organism>
<sequence length="32" mass="3738">MTTFHLITWIALFYSVMTSFKSAFDVPDILLE</sequence>
<dbReference type="EMBL" id="GGEC01087949">
    <property type="protein sequence ID" value="MBX68433.1"/>
    <property type="molecule type" value="Transcribed_RNA"/>
</dbReference>
<evidence type="ECO:0000313" key="1">
    <source>
        <dbReference type="EMBL" id="MBX68433.1"/>
    </source>
</evidence>